<proteinExistence type="predicted"/>
<feature type="compositionally biased region" description="Polar residues" evidence="1">
    <location>
        <begin position="209"/>
        <end position="242"/>
    </location>
</feature>
<evidence type="ECO:0000313" key="4">
    <source>
        <dbReference type="EMBL" id="KAH7239651.1"/>
    </source>
</evidence>
<sequence>MYGVYIIVPVFILVSQSLASTVETHLTTAGTSLSAIRQNHLLDHKNAPLKPRGEARYKRDDGDNLIGYFIEDGEVSEYRCQNTDLWLGGTSVPGRRSTYAHCSGRSAIPGDSPPIVTTCSGNTVFWANVDGRTLAGSSSRYCGKYSCITVTVYDSYDDGSGSGPQYWIDCEENLRPPRNIREFYRTMPEPTAETSAESISSTTELSAAGTTDPSFPPSTASKIASGTASQATSETASRSMTAITEKPKPTSDKGLGGGAIAGIALGSFFGGVLLTSSIAVLLMRRQVSMASQSGDGMETVGGSQMELVDHRG</sequence>
<keyword evidence="2" id="KW-0472">Membrane</keyword>
<dbReference type="EMBL" id="JAGTJS010000021">
    <property type="protein sequence ID" value="KAH7239651.1"/>
    <property type="molecule type" value="Genomic_DNA"/>
</dbReference>
<dbReference type="Proteomes" id="UP000736672">
    <property type="component" value="Unassembled WGS sequence"/>
</dbReference>
<evidence type="ECO:0000313" key="5">
    <source>
        <dbReference type="Proteomes" id="UP000736672"/>
    </source>
</evidence>
<keyword evidence="2" id="KW-0812">Transmembrane</keyword>
<reference evidence="4" key="1">
    <citation type="journal article" date="2021" name="Nat. Commun.">
        <title>Genetic determinants of endophytism in the Arabidopsis root mycobiome.</title>
        <authorList>
            <person name="Mesny F."/>
            <person name="Miyauchi S."/>
            <person name="Thiergart T."/>
            <person name="Pickel B."/>
            <person name="Atanasova L."/>
            <person name="Karlsson M."/>
            <person name="Huettel B."/>
            <person name="Barry K.W."/>
            <person name="Haridas S."/>
            <person name="Chen C."/>
            <person name="Bauer D."/>
            <person name="Andreopoulos W."/>
            <person name="Pangilinan J."/>
            <person name="LaButti K."/>
            <person name="Riley R."/>
            <person name="Lipzen A."/>
            <person name="Clum A."/>
            <person name="Drula E."/>
            <person name="Henrissat B."/>
            <person name="Kohler A."/>
            <person name="Grigoriev I.V."/>
            <person name="Martin F.M."/>
            <person name="Hacquard S."/>
        </authorList>
    </citation>
    <scope>NUCLEOTIDE SEQUENCE</scope>
    <source>
        <strain evidence="4">FSSC 5 MPI-SDFR-AT-0091</strain>
    </source>
</reference>
<evidence type="ECO:0000256" key="1">
    <source>
        <dbReference type="SAM" id="MobiDB-lite"/>
    </source>
</evidence>
<dbReference type="OrthoDB" id="5083850at2759"/>
<keyword evidence="5" id="KW-1185">Reference proteome</keyword>
<name>A0A9P9K0C0_FUSSL</name>
<evidence type="ECO:0000256" key="2">
    <source>
        <dbReference type="SAM" id="Phobius"/>
    </source>
</evidence>
<keyword evidence="2" id="KW-1133">Transmembrane helix</keyword>
<protein>
    <submittedName>
        <fullName evidence="4">Uncharacterized protein</fullName>
    </submittedName>
</protein>
<comment type="caution">
    <text evidence="4">The sequence shown here is derived from an EMBL/GenBank/DDBJ whole genome shotgun (WGS) entry which is preliminary data.</text>
</comment>
<feature type="region of interest" description="Disordered" evidence="1">
    <location>
        <begin position="189"/>
        <end position="254"/>
    </location>
</feature>
<organism evidence="4 5">
    <name type="scientific">Fusarium solani</name>
    <name type="common">Filamentous fungus</name>
    <dbReference type="NCBI Taxonomy" id="169388"/>
    <lineage>
        <taxon>Eukaryota</taxon>
        <taxon>Fungi</taxon>
        <taxon>Dikarya</taxon>
        <taxon>Ascomycota</taxon>
        <taxon>Pezizomycotina</taxon>
        <taxon>Sordariomycetes</taxon>
        <taxon>Hypocreomycetidae</taxon>
        <taxon>Hypocreales</taxon>
        <taxon>Nectriaceae</taxon>
        <taxon>Fusarium</taxon>
        <taxon>Fusarium solani species complex</taxon>
    </lineage>
</organism>
<evidence type="ECO:0000256" key="3">
    <source>
        <dbReference type="SAM" id="SignalP"/>
    </source>
</evidence>
<feature type="chain" id="PRO_5040344947" evidence="3">
    <location>
        <begin position="20"/>
        <end position="312"/>
    </location>
</feature>
<accession>A0A9P9K0C0</accession>
<gene>
    <name evidence="4" type="ORF">B0J15DRAFT_502617</name>
</gene>
<dbReference type="AlphaFoldDB" id="A0A9P9K0C0"/>
<keyword evidence="3" id="KW-0732">Signal</keyword>
<feature type="region of interest" description="Disordered" evidence="1">
    <location>
        <begin position="290"/>
        <end position="312"/>
    </location>
</feature>
<feature type="compositionally biased region" description="Low complexity" evidence="1">
    <location>
        <begin position="189"/>
        <end position="208"/>
    </location>
</feature>
<feature type="transmembrane region" description="Helical" evidence="2">
    <location>
        <begin position="255"/>
        <end position="282"/>
    </location>
</feature>
<feature type="signal peptide" evidence="3">
    <location>
        <begin position="1"/>
        <end position="19"/>
    </location>
</feature>